<keyword evidence="3" id="KW-0808">Transferase</keyword>
<evidence type="ECO:0000313" key="3">
    <source>
        <dbReference type="EMBL" id="SNY24460.1"/>
    </source>
</evidence>
<dbReference type="Pfam" id="PF13439">
    <property type="entry name" value="Glyco_transf_4"/>
    <property type="match status" value="1"/>
</dbReference>
<dbReference type="Proteomes" id="UP000219573">
    <property type="component" value="Unassembled WGS sequence"/>
</dbReference>
<evidence type="ECO:0000259" key="2">
    <source>
        <dbReference type="Pfam" id="PF13439"/>
    </source>
</evidence>
<gene>
    <name evidence="3" type="ORF">SAMN06265827_108117</name>
</gene>
<dbReference type="AlphaFoldDB" id="A0A285GLF5"/>
<protein>
    <submittedName>
        <fullName evidence="3">Glycosyltransferase involved in cell wall bisynthesis</fullName>
    </submittedName>
</protein>
<organism evidence="3 4">
    <name type="scientific">Orenia metallireducens</name>
    <dbReference type="NCBI Taxonomy" id="1413210"/>
    <lineage>
        <taxon>Bacteria</taxon>
        <taxon>Bacillati</taxon>
        <taxon>Bacillota</taxon>
        <taxon>Clostridia</taxon>
        <taxon>Halanaerobiales</taxon>
        <taxon>Halobacteroidaceae</taxon>
        <taxon>Orenia</taxon>
    </lineage>
</organism>
<dbReference type="EMBL" id="OBDZ01000008">
    <property type="protein sequence ID" value="SNY24460.1"/>
    <property type="molecule type" value="Genomic_DNA"/>
</dbReference>
<accession>A0A285GLF5</accession>
<dbReference type="CDD" id="cd03801">
    <property type="entry name" value="GT4_PimA-like"/>
    <property type="match status" value="1"/>
</dbReference>
<dbReference type="PANTHER" id="PTHR12526">
    <property type="entry name" value="GLYCOSYLTRANSFERASE"/>
    <property type="match status" value="1"/>
</dbReference>
<dbReference type="GO" id="GO:0016757">
    <property type="term" value="F:glycosyltransferase activity"/>
    <property type="evidence" value="ECO:0007669"/>
    <property type="project" value="InterPro"/>
</dbReference>
<evidence type="ECO:0000259" key="1">
    <source>
        <dbReference type="Pfam" id="PF00534"/>
    </source>
</evidence>
<dbReference type="PANTHER" id="PTHR12526:SF638">
    <property type="entry name" value="SPORE COAT PROTEIN SA"/>
    <property type="match status" value="1"/>
</dbReference>
<feature type="domain" description="Glycosyltransferase subfamily 4-like N-terminal" evidence="2">
    <location>
        <begin position="16"/>
        <end position="165"/>
    </location>
</feature>
<proteinExistence type="predicted"/>
<dbReference type="InterPro" id="IPR001296">
    <property type="entry name" value="Glyco_trans_1"/>
</dbReference>
<sequence>MKQLNVLQIHSAKVLGGGEIHLYQLLRELSKRGHNLTLAIKEDLITKFSYLDIDIRFLPLKNALDFISIFKLVRIIKEKQIDIIHAHRGKDYWLAIIAATIAKRAKVVITRHILKPLGKTYLHHHLYKKVSKIIVVSNEVREILIRENKISLEKLELIYNGVDLSDFNYNKFYNNNLKQEFNIDSNDIVVGAIGRLGDNKNQEFILEIAAKLKNQISNIKYLIVGQDNSPDKSYKNSLEEMIKQFNLTDQVYLTGFREDIPAIIDILDILIIPSKKEAFGIVAIEAMAMKKVVVATKVGGLKEIIEDGKTGFLLPLEVEDFSEKLKQLVENSNLRIEMGEAGYNRVLNKYTIETMINKTEEVYYDMLSKD</sequence>
<dbReference type="OrthoDB" id="3199616at2"/>
<dbReference type="Pfam" id="PF00534">
    <property type="entry name" value="Glycos_transf_1"/>
    <property type="match status" value="1"/>
</dbReference>
<reference evidence="4" key="1">
    <citation type="submission" date="2017-09" db="EMBL/GenBank/DDBJ databases">
        <authorList>
            <person name="Varghese N."/>
            <person name="Submissions S."/>
        </authorList>
    </citation>
    <scope>NUCLEOTIDE SEQUENCE [LARGE SCALE GENOMIC DNA]</scope>
    <source>
        <strain evidence="4">MSL47</strain>
    </source>
</reference>
<dbReference type="InterPro" id="IPR028098">
    <property type="entry name" value="Glyco_trans_4-like_N"/>
</dbReference>
<name>A0A285GLF5_9FIRM</name>
<dbReference type="SUPFAM" id="SSF53756">
    <property type="entry name" value="UDP-Glycosyltransferase/glycogen phosphorylase"/>
    <property type="match status" value="1"/>
</dbReference>
<evidence type="ECO:0000313" key="4">
    <source>
        <dbReference type="Proteomes" id="UP000219573"/>
    </source>
</evidence>
<feature type="domain" description="Glycosyl transferase family 1" evidence="1">
    <location>
        <begin position="176"/>
        <end position="345"/>
    </location>
</feature>
<keyword evidence="4" id="KW-1185">Reference proteome</keyword>
<dbReference type="Gene3D" id="3.40.50.2000">
    <property type="entry name" value="Glycogen Phosphorylase B"/>
    <property type="match status" value="2"/>
</dbReference>